<feature type="transmembrane region" description="Helical" evidence="1">
    <location>
        <begin position="160"/>
        <end position="178"/>
    </location>
</feature>
<feature type="transmembrane region" description="Helical" evidence="1">
    <location>
        <begin position="217"/>
        <end position="241"/>
    </location>
</feature>
<protein>
    <submittedName>
        <fullName evidence="2">Uncharacterized protein</fullName>
    </submittedName>
</protein>
<gene>
    <name evidence="2" type="ORF">HYX28_06690</name>
</gene>
<dbReference type="AlphaFoldDB" id="A0A932A9C5"/>
<feature type="transmembrane region" description="Helical" evidence="1">
    <location>
        <begin position="129"/>
        <end position="154"/>
    </location>
</feature>
<organism evidence="2 3">
    <name type="scientific">Candidatus Korobacter versatilis</name>
    <dbReference type="NCBI Taxonomy" id="658062"/>
    <lineage>
        <taxon>Bacteria</taxon>
        <taxon>Pseudomonadati</taxon>
        <taxon>Acidobacteriota</taxon>
        <taxon>Terriglobia</taxon>
        <taxon>Terriglobales</taxon>
        <taxon>Candidatus Korobacteraceae</taxon>
        <taxon>Candidatus Korobacter</taxon>
    </lineage>
</organism>
<comment type="caution">
    <text evidence="2">The sequence shown here is derived from an EMBL/GenBank/DDBJ whole genome shotgun (WGS) entry which is preliminary data.</text>
</comment>
<reference evidence="2" key="1">
    <citation type="submission" date="2020-07" db="EMBL/GenBank/DDBJ databases">
        <title>Huge and variable diversity of episymbiotic CPR bacteria and DPANN archaea in groundwater ecosystems.</title>
        <authorList>
            <person name="He C.Y."/>
            <person name="Keren R."/>
            <person name="Whittaker M."/>
            <person name="Farag I.F."/>
            <person name="Doudna J."/>
            <person name="Cate J.H.D."/>
            <person name="Banfield J.F."/>
        </authorList>
    </citation>
    <scope>NUCLEOTIDE SEQUENCE</scope>
    <source>
        <strain evidence="2">NC_groundwater_580_Pr5_B-0.1um_64_19</strain>
    </source>
</reference>
<evidence type="ECO:0000256" key="1">
    <source>
        <dbReference type="SAM" id="Phobius"/>
    </source>
</evidence>
<sequence>MPTESPVRYGFRTVWRGPSLALAEIAWRWVWGGSVLLIAWFAAAGYLHSLTVSKYDQFRLSSGNPQWMADAIVHIFSGSGPTVLRLGIIVAPAAIVLWISAATFGRAASLRALVGNGKGLLGRTFALHLWRVVVGVLAFAGIVASFALGVVLMAKSEPPQPLIFMAVFFPLAVLFTAIRSRINWFLLLANVYAAEGRPAGRGFGEAVRGFKRRSGEFMSVGTIVGVIRIVLMGVVTGISFALLPGIGVVPGKVLWAVFVLVTLVYFAVSDWLYAVKLAAYARIVHADIVEGSLPSAASMAEPASSKVPIGV</sequence>
<keyword evidence="1" id="KW-0472">Membrane</keyword>
<accession>A0A932A9C5</accession>
<dbReference type="Proteomes" id="UP000779809">
    <property type="component" value="Unassembled WGS sequence"/>
</dbReference>
<dbReference type="EMBL" id="JACPNR010000009">
    <property type="protein sequence ID" value="MBI2678451.1"/>
    <property type="molecule type" value="Genomic_DNA"/>
</dbReference>
<evidence type="ECO:0000313" key="2">
    <source>
        <dbReference type="EMBL" id="MBI2678451.1"/>
    </source>
</evidence>
<feature type="transmembrane region" description="Helical" evidence="1">
    <location>
        <begin position="26"/>
        <end position="47"/>
    </location>
</feature>
<evidence type="ECO:0000313" key="3">
    <source>
        <dbReference type="Proteomes" id="UP000779809"/>
    </source>
</evidence>
<keyword evidence="1" id="KW-0812">Transmembrane</keyword>
<proteinExistence type="predicted"/>
<feature type="transmembrane region" description="Helical" evidence="1">
    <location>
        <begin position="253"/>
        <end position="273"/>
    </location>
</feature>
<keyword evidence="1" id="KW-1133">Transmembrane helix</keyword>
<feature type="transmembrane region" description="Helical" evidence="1">
    <location>
        <begin position="86"/>
        <end position="108"/>
    </location>
</feature>
<name>A0A932A9C5_9BACT</name>